<dbReference type="Pfam" id="PF13765">
    <property type="entry name" value="PRY"/>
    <property type="match status" value="1"/>
</dbReference>
<dbReference type="InterPro" id="IPR003877">
    <property type="entry name" value="SPRY_dom"/>
</dbReference>
<feature type="domain" description="B box-type" evidence="7">
    <location>
        <begin position="82"/>
        <end position="123"/>
    </location>
</feature>
<dbReference type="Ensembl" id="ENSNMLT00000009883.1">
    <property type="protein sequence ID" value="ENSNMLP00000008707.1"/>
    <property type="gene ID" value="ENSNMLG00000006137.1"/>
</dbReference>
<dbReference type="PANTHER" id="PTHR24103">
    <property type="entry name" value="E3 UBIQUITIN-PROTEIN LIGASE TRIM"/>
    <property type="match status" value="1"/>
</dbReference>
<dbReference type="Proteomes" id="UP000694523">
    <property type="component" value="Unplaced"/>
</dbReference>
<dbReference type="SUPFAM" id="SSF49899">
    <property type="entry name" value="Concanavalin A-like lectins/glucanases"/>
    <property type="match status" value="1"/>
</dbReference>
<dbReference type="SUPFAM" id="SSF57850">
    <property type="entry name" value="RING/U-box"/>
    <property type="match status" value="1"/>
</dbReference>
<evidence type="ECO:0000313" key="9">
    <source>
        <dbReference type="Ensembl" id="ENSNMLP00000008707.1"/>
    </source>
</evidence>
<evidence type="ECO:0000256" key="5">
    <source>
        <dbReference type="SAM" id="Coils"/>
    </source>
</evidence>
<dbReference type="SMART" id="SM00589">
    <property type="entry name" value="PRY"/>
    <property type="match status" value="1"/>
</dbReference>
<keyword evidence="5" id="KW-0175">Coiled coil</keyword>
<feature type="domain" description="RING-type" evidence="6">
    <location>
        <begin position="12"/>
        <end position="51"/>
    </location>
</feature>
<evidence type="ECO:0000313" key="10">
    <source>
        <dbReference type="Proteomes" id="UP000694523"/>
    </source>
</evidence>
<dbReference type="Gene3D" id="3.30.160.60">
    <property type="entry name" value="Classic Zinc Finger"/>
    <property type="match status" value="1"/>
</dbReference>
<dbReference type="PROSITE" id="PS50089">
    <property type="entry name" value="ZF_RING_2"/>
    <property type="match status" value="1"/>
</dbReference>
<protein>
    <submittedName>
        <fullName evidence="9">Uncharacterized protein</fullName>
    </submittedName>
</protein>
<evidence type="ECO:0000256" key="1">
    <source>
        <dbReference type="ARBA" id="ARBA00022723"/>
    </source>
</evidence>
<dbReference type="Pfam" id="PF13445">
    <property type="entry name" value="zf-RING_UBOX"/>
    <property type="match status" value="1"/>
</dbReference>
<evidence type="ECO:0000259" key="8">
    <source>
        <dbReference type="PROSITE" id="PS50188"/>
    </source>
</evidence>
<dbReference type="InterPro" id="IPR001841">
    <property type="entry name" value="Znf_RING"/>
</dbReference>
<dbReference type="InterPro" id="IPR017907">
    <property type="entry name" value="Znf_RING_CS"/>
</dbReference>
<dbReference type="InterPro" id="IPR006574">
    <property type="entry name" value="PRY"/>
</dbReference>
<dbReference type="InterPro" id="IPR000315">
    <property type="entry name" value="Znf_B-box"/>
</dbReference>
<proteinExistence type="predicted"/>
<dbReference type="InterPro" id="IPR003879">
    <property type="entry name" value="Butyrophylin_SPRY"/>
</dbReference>
<dbReference type="PROSITE" id="PS50119">
    <property type="entry name" value="ZF_BBOX"/>
    <property type="match status" value="1"/>
</dbReference>
<name>A0A8C6SN71_9GOBI</name>
<keyword evidence="3" id="KW-0862">Zinc</keyword>
<dbReference type="PROSITE" id="PS50188">
    <property type="entry name" value="B302_SPRY"/>
    <property type="match status" value="1"/>
</dbReference>
<sequence length="465" mass="53825">SLVFEAKEDLTCLICQDIFKEPVVLSCSHSFCKDCLRSWWREKPTRECPVCMRRSSKSDPPRNLALRNLCEAYVQQREQKTPEEQVCRVHSERLKLFCLTDQQLLCVVCRDSAAHRNHSCKPIEEVTKDLREKLRKCLEPLTKNLQTAKEVQMEFDLSLAHVKNQFHQTERQIEAEFMKLHHFLIEEEGFRMKALREEEEQKTQRMKDKMAAVSREIEALSESIRATEEQLRAPDVSFLLQYKAAVERVQRCPLLEEEEPQLGPGALIDQAKHLGNLTFNIWTNMKKLVQFSPIILDPNTAHPDFSLSDDLTSVRESEEERQLPKNPERIKNELPVVRGYEGYNSGSHIWEIDVKNSTSWSFGVCTESVFQIRDASHVDADVGLWTVGFENGQCEILNLRKKDTVVKAKSSPRRIKVHLECHKRKVTFYDSDTNTCIHSFSKLSQQKLFPILCSEGPVSILPQKI</sequence>
<keyword evidence="10" id="KW-1185">Reference proteome</keyword>
<evidence type="ECO:0000256" key="4">
    <source>
        <dbReference type="PROSITE-ProRule" id="PRU00024"/>
    </source>
</evidence>
<reference evidence="9" key="1">
    <citation type="submission" date="2025-08" db="UniProtKB">
        <authorList>
            <consortium name="Ensembl"/>
        </authorList>
    </citation>
    <scope>IDENTIFICATION</scope>
</reference>
<dbReference type="PROSITE" id="PS00518">
    <property type="entry name" value="ZF_RING_1"/>
    <property type="match status" value="1"/>
</dbReference>
<evidence type="ECO:0000256" key="3">
    <source>
        <dbReference type="ARBA" id="ARBA00022833"/>
    </source>
</evidence>
<reference evidence="9" key="2">
    <citation type="submission" date="2025-09" db="UniProtKB">
        <authorList>
            <consortium name="Ensembl"/>
        </authorList>
    </citation>
    <scope>IDENTIFICATION</scope>
</reference>
<dbReference type="Gene3D" id="2.60.120.920">
    <property type="match status" value="1"/>
</dbReference>
<evidence type="ECO:0000259" key="7">
    <source>
        <dbReference type="PROSITE" id="PS50119"/>
    </source>
</evidence>
<organism evidence="9 10">
    <name type="scientific">Neogobius melanostomus</name>
    <name type="common">round goby</name>
    <dbReference type="NCBI Taxonomy" id="47308"/>
    <lineage>
        <taxon>Eukaryota</taxon>
        <taxon>Metazoa</taxon>
        <taxon>Chordata</taxon>
        <taxon>Craniata</taxon>
        <taxon>Vertebrata</taxon>
        <taxon>Euteleostomi</taxon>
        <taxon>Actinopterygii</taxon>
        <taxon>Neopterygii</taxon>
        <taxon>Teleostei</taxon>
        <taxon>Neoteleostei</taxon>
        <taxon>Acanthomorphata</taxon>
        <taxon>Gobiaria</taxon>
        <taxon>Gobiiformes</taxon>
        <taxon>Gobioidei</taxon>
        <taxon>Gobiidae</taxon>
        <taxon>Benthophilinae</taxon>
        <taxon>Neogobiini</taxon>
        <taxon>Neogobius</taxon>
    </lineage>
</organism>
<keyword evidence="1" id="KW-0479">Metal-binding</keyword>
<dbReference type="InterPro" id="IPR001870">
    <property type="entry name" value="B30.2/SPRY"/>
</dbReference>
<feature type="domain" description="B30.2/SPRY" evidence="8">
    <location>
        <begin position="274"/>
        <end position="465"/>
    </location>
</feature>
<dbReference type="InterPro" id="IPR013320">
    <property type="entry name" value="ConA-like_dom_sf"/>
</dbReference>
<dbReference type="InterPro" id="IPR050143">
    <property type="entry name" value="TRIM/RBCC"/>
</dbReference>
<evidence type="ECO:0000256" key="2">
    <source>
        <dbReference type="ARBA" id="ARBA00022771"/>
    </source>
</evidence>
<dbReference type="Gene3D" id="3.30.40.10">
    <property type="entry name" value="Zinc/RING finger domain, C3HC4 (zinc finger)"/>
    <property type="match status" value="1"/>
</dbReference>
<dbReference type="SUPFAM" id="SSF57845">
    <property type="entry name" value="B-box zinc-binding domain"/>
    <property type="match status" value="1"/>
</dbReference>
<dbReference type="Pfam" id="PF00643">
    <property type="entry name" value="zf-B_box"/>
    <property type="match status" value="1"/>
</dbReference>
<feature type="coiled-coil region" evidence="5">
    <location>
        <begin position="192"/>
        <end position="230"/>
    </location>
</feature>
<keyword evidence="2 4" id="KW-0863">Zinc-finger</keyword>
<dbReference type="SMART" id="SM00336">
    <property type="entry name" value="BBOX"/>
    <property type="match status" value="1"/>
</dbReference>
<dbReference type="InterPro" id="IPR027370">
    <property type="entry name" value="Znf-RING_euk"/>
</dbReference>
<dbReference type="Pfam" id="PF00622">
    <property type="entry name" value="SPRY"/>
    <property type="match status" value="1"/>
</dbReference>
<dbReference type="InterPro" id="IPR043136">
    <property type="entry name" value="B30.2/SPRY_sf"/>
</dbReference>
<evidence type="ECO:0000259" key="6">
    <source>
        <dbReference type="PROSITE" id="PS50089"/>
    </source>
</evidence>
<dbReference type="GO" id="GO:0008270">
    <property type="term" value="F:zinc ion binding"/>
    <property type="evidence" value="ECO:0007669"/>
    <property type="project" value="UniProtKB-KW"/>
</dbReference>
<dbReference type="SMART" id="SM00184">
    <property type="entry name" value="RING"/>
    <property type="match status" value="1"/>
</dbReference>
<dbReference type="InterPro" id="IPR013083">
    <property type="entry name" value="Znf_RING/FYVE/PHD"/>
</dbReference>
<accession>A0A8C6SN71</accession>
<dbReference type="PRINTS" id="PR01407">
    <property type="entry name" value="BUTYPHLNCDUF"/>
</dbReference>
<dbReference type="AlphaFoldDB" id="A0A8C6SN71"/>